<organism evidence="3 4">
    <name type="scientific">Kribbella alba</name>
    <dbReference type="NCBI Taxonomy" id="190197"/>
    <lineage>
        <taxon>Bacteria</taxon>
        <taxon>Bacillati</taxon>
        <taxon>Actinomycetota</taxon>
        <taxon>Actinomycetes</taxon>
        <taxon>Propionibacteriales</taxon>
        <taxon>Kribbellaceae</taxon>
        <taxon>Kribbella</taxon>
    </lineage>
</organism>
<keyword evidence="4" id="KW-1185">Reference proteome</keyword>
<reference evidence="4" key="1">
    <citation type="journal article" date="2019" name="Int. J. Syst. Evol. Microbiol.">
        <title>The Global Catalogue of Microorganisms (GCM) 10K type strain sequencing project: providing services to taxonomists for standard genome sequencing and annotation.</title>
        <authorList>
            <consortium name="The Broad Institute Genomics Platform"/>
            <consortium name="The Broad Institute Genome Sequencing Center for Infectious Disease"/>
            <person name="Wu L."/>
            <person name="Ma J."/>
        </authorList>
    </citation>
    <scope>NUCLEOTIDE SEQUENCE [LARGE SCALE GENOMIC DNA]</scope>
    <source>
        <strain evidence="4">JCM 14306</strain>
    </source>
</reference>
<dbReference type="EMBL" id="BAAANE010000003">
    <property type="protein sequence ID" value="GAA1624421.1"/>
    <property type="molecule type" value="Genomic_DNA"/>
</dbReference>
<dbReference type="Pfam" id="PF02720">
    <property type="entry name" value="DUF222"/>
    <property type="match status" value="1"/>
</dbReference>
<evidence type="ECO:0000313" key="4">
    <source>
        <dbReference type="Proteomes" id="UP001501319"/>
    </source>
</evidence>
<feature type="region of interest" description="Disordered" evidence="1">
    <location>
        <begin position="322"/>
        <end position="435"/>
    </location>
</feature>
<dbReference type="Proteomes" id="UP001501319">
    <property type="component" value="Unassembled WGS sequence"/>
</dbReference>
<protein>
    <recommendedName>
        <fullName evidence="2">DUF222 domain-containing protein</fullName>
    </recommendedName>
</protein>
<evidence type="ECO:0000313" key="3">
    <source>
        <dbReference type="EMBL" id="GAA1624421.1"/>
    </source>
</evidence>
<dbReference type="InterPro" id="IPR003870">
    <property type="entry name" value="DUF222"/>
</dbReference>
<feature type="compositionally biased region" description="Low complexity" evidence="1">
    <location>
        <begin position="362"/>
        <end position="375"/>
    </location>
</feature>
<name>A0ABP4R0N4_9ACTN</name>
<comment type="caution">
    <text evidence="3">The sequence shown here is derived from an EMBL/GenBank/DDBJ whole genome shotgun (WGS) entry which is preliminary data.</text>
</comment>
<feature type="compositionally biased region" description="Polar residues" evidence="1">
    <location>
        <begin position="329"/>
        <end position="356"/>
    </location>
</feature>
<proteinExistence type="predicted"/>
<feature type="domain" description="DUF222" evidence="2">
    <location>
        <begin position="20"/>
        <end position="304"/>
    </location>
</feature>
<evidence type="ECO:0000259" key="2">
    <source>
        <dbReference type="Pfam" id="PF02720"/>
    </source>
</evidence>
<accession>A0ABP4R0N4</accession>
<feature type="compositionally biased region" description="Low complexity" evidence="1">
    <location>
        <begin position="397"/>
        <end position="420"/>
    </location>
</feature>
<feature type="compositionally biased region" description="Polar residues" evidence="1">
    <location>
        <begin position="380"/>
        <end position="390"/>
    </location>
</feature>
<sequence length="435" mass="45857">MELVDVRPVWSMSDSEKLAALDALHDESARRETYRLQLMASLDHSGYANTLGAADLPTLLSVRHRLSLAQVRADLKLATTLPKYEVVSAALPTPFDPDDPDDIDDTDGIAKHEPCAEAADVDTQQAPVWLHLGQAKAIVAALEPVAATGRVPVEDLRVAEEQMVEAARGLDPPGLHRLGKKVRDIVDTDGPEPAEDRAYDQETLQLRKTDHGVTFTGRLANENAELLNTLILENSKPHKTIDGRRDPRSKGKRQSDALATVLNAAAGAVTTGHGAIKPHITVTIDYNELTAALNNATGLLGGSGQGPCPPVRARTPRAVLRGAGAEPPANSTSSPHSTSAARHQGSATSFTATDSPRPQYEDSPATPASCPSSSDPTRDPWTSGSNNATSPRLCAWPSMPATKAASSAAHHPACATPTTSFTGPKADPPASKTSS</sequence>
<gene>
    <name evidence="3" type="ORF">GCM10009744_09850</name>
</gene>
<evidence type="ECO:0000256" key="1">
    <source>
        <dbReference type="SAM" id="MobiDB-lite"/>
    </source>
</evidence>